<dbReference type="InterPro" id="IPR052520">
    <property type="entry name" value="ATL_DNA_repair"/>
</dbReference>
<dbReference type="PANTHER" id="PTHR42942">
    <property type="entry name" value="6-O-METHYLGUANINE DNA METHYLTRANSFERASE"/>
    <property type="match status" value="1"/>
</dbReference>
<gene>
    <name evidence="3" type="ORF">EDC14_104818</name>
</gene>
<keyword evidence="3" id="KW-0808">Transferase</keyword>
<dbReference type="EMBL" id="SLUN01000048">
    <property type="protein sequence ID" value="TCL56805.1"/>
    <property type="molecule type" value="Genomic_DNA"/>
</dbReference>
<proteinExistence type="predicted"/>
<keyword evidence="1" id="KW-0227">DNA damage</keyword>
<comment type="caution">
    <text evidence="3">The sequence shown here is derived from an EMBL/GenBank/DDBJ whole genome shotgun (WGS) entry which is preliminary data.</text>
</comment>
<keyword evidence="4" id="KW-1185">Reference proteome</keyword>
<dbReference type="Pfam" id="PF01035">
    <property type="entry name" value="DNA_binding_1"/>
    <property type="match status" value="1"/>
</dbReference>
<dbReference type="AlphaFoldDB" id="A0A4R1QVX9"/>
<evidence type="ECO:0000313" key="4">
    <source>
        <dbReference type="Proteomes" id="UP000295008"/>
    </source>
</evidence>
<dbReference type="InterPro" id="IPR036217">
    <property type="entry name" value="MethylDNA_cys_MeTrfase_DNAb"/>
</dbReference>
<protein>
    <submittedName>
        <fullName evidence="3">Methylated-DNA-protein-cysteine methyltransferase-like protein</fullName>
    </submittedName>
</protein>
<dbReference type="Proteomes" id="UP000295008">
    <property type="component" value="Unassembled WGS sequence"/>
</dbReference>
<dbReference type="InterPro" id="IPR036388">
    <property type="entry name" value="WH-like_DNA-bd_sf"/>
</dbReference>
<reference evidence="3 4" key="1">
    <citation type="submission" date="2019-03" db="EMBL/GenBank/DDBJ databases">
        <title>Genomic Encyclopedia of Type Strains, Phase IV (KMG-IV): sequencing the most valuable type-strain genomes for metagenomic binning, comparative biology and taxonomic classification.</title>
        <authorList>
            <person name="Goeker M."/>
        </authorList>
    </citation>
    <scope>NUCLEOTIDE SEQUENCE [LARGE SCALE GENOMIC DNA]</scope>
    <source>
        <strain evidence="3 4">LX-B</strain>
    </source>
</reference>
<dbReference type="RefSeq" id="WP_132017257.1">
    <property type="nucleotide sequence ID" value="NZ_SLUN01000048.1"/>
</dbReference>
<evidence type="ECO:0000259" key="2">
    <source>
        <dbReference type="Pfam" id="PF01035"/>
    </source>
</evidence>
<name>A0A4R1QVX9_HYDET</name>
<keyword evidence="3" id="KW-0489">Methyltransferase</keyword>
<dbReference type="CDD" id="cd06445">
    <property type="entry name" value="ATase"/>
    <property type="match status" value="1"/>
</dbReference>
<accession>A0A4R1QVX9</accession>
<dbReference type="OrthoDB" id="9789813at2"/>
<sequence length="102" mass="11337">MKFLQGFFQEVYEVVQRVPAGKAVTYGQIAAWIGRPHSARVVGWAMRVGPEGLPWHRVVNRHGGLAPGCELEQRLRLAAEGVTFTSDGRVDLKRHGWSVQGD</sequence>
<dbReference type="NCBIfam" id="TIGR00589">
    <property type="entry name" value="ogt"/>
    <property type="match status" value="1"/>
</dbReference>
<dbReference type="GO" id="GO:0032259">
    <property type="term" value="P:methylation"/>
    <property type="evidence" value="ECO:0007669"/>
    <property type="project" value="UniProtKB-KW"/>
</dbReference>
<evidence type="ECO:0000313" key="3">
    <source>
        <dbReference type="EMBL" id="TCL56805.1"/>
    </source>
</evidence>
<feature type="domain" description="Methylated-DNA-[protein]-cysteine S-methyltransferase DNA binding" evidence="2">
    <location>
        <begin position="7"/>
        <end position="82"/>
    </location>
</feature>
<dbReference type="SUPFAM" id="SSF46767">
    <property type="entry name" value="Methylated DNA-protein cysteine methyltransferase, C-terminal domain"/>
    <property type="match status" value="1"/>
</dbReference>
<dbReference type="GO" id="GO:0008168">
    <property type="term" value="F:methyltransferase activity"/>
    <property type="evidence" value="ECO:0007669"/>
    <property type="project" value="UniProtKB-KW"/>
</dbReference>
<evidence type="ECO:0000256" key="1">
    <source>
        <dbReference type="ARBA" id="ARBA00022763"/>
    </source>
</evidence>
<dbReference type="InterPro" id="IPR014048">
    <property type="entry name" value="MethylDNA_cys_MeTrfase_DNA-bd"/>
</dbReference>
<organism evidence="3 4">
    <name type="scientific">Hydrogenispora ethanolica</name>
    <dbReference type="NCBI Taxonomy" id="1082276"/>
    <lineage>
        <taxon>Bacteria</taxon>
        <taxon>Bacillati</taxon>
        <taxon>Bacillota</taxon>
        <taxon>Hydrogenispora</taxon>
    </lineage>
</organism>
<dbReference type="Gene3D" id="1.10.10.10">
    <property type="entry name" value="Winged helix-like DNA-binding domain superfamily/Winged helix DNA-binding domain"/>
    <property type="match status" value="1"/>
</dbReference>
<dbReference type="GO" id="GO:0006281">
    <property type="term" value="P:DNA repair"/>
    <property type="evidence" value="ECO:0007669"/>
    <property type="project" value="InterPro"/>
</dbReference>
<dbReference type="PANTHER" id="PTHR42942:SF1">
    <property type="entry name" value="ALKYLTRANSFERASE-LIKE PROTEIN 1"/>
    <property type="match status" value="1"/>
</dbReference>